<proteinExistence type="predicted"/>
<reference evidence="1 2" key="1">
    <citation type="submission" date="2021-06" db="EMBL/GenBank/DDBJ databases">
        <authorList>
            <person name="Palmer J.M."/>
        </authorList>
    </citation>
    <scope>NUCLEOTIDE SEQUENCE [LARGE SCALE GENOMIC DNA]</scope>
    <source>
        <strain evidence="1 2">XC_2019</strain>
        <tissue evidence="1">Muscle</tissue>
    </source>
</reference>
<organism evidence="1 2">
    <name type="scientific">Xenoophorus captivus</name>
    <dbReference type="NCBI Taxonomy" id="1517983"/>
    <lineage>
        <taxon>Eukaryota</taxon>
        <taxon>Metazoa</taxon>
        <taxon>Chordata</taxon>
        <taxon>Craniata</taxon>
        <taxon>Vertebrata</taxon>
        <taxon>Euteleostomi</taxon>
        <taxon>Actinopterygii</taxon>
        <taxon>Neopterygii</taxon>
        <taxon>Teleostei</taxon>
        <taxon>Neoteleostei</taxon>
        <taxon>Acanthomorphata</taxon>
        <taxon>Ovalentaria</taxon>
        <taxon>Atherinomorphae</taxon>
        <taxon>Cyprinodontiformes</taxon>
        <taxon>Goodeidae</taxon>
        <taxon>Xenoophorus</taxon>
    </lineage>
</organism>
<gene>
    <name evidence="1" type="ORF">XENOCAPTIV_022484</name>
</gene>
<evidence type="ECO:0000313" key="2">
    <source>
        <dbReference type="Proteomes" id="UP001434883"/>
    </source>
</evidence>
<dbReference type="EMBL" id="JAHRIN010021827">
    <property type="protein sequence ID" value="MEQ2199003.1"/>
    <property type="molecule type" value="Genomic_DNA"/>
</dbReference>
<accession>A0ABV0QUD0</accession>
<comment type="caution">
    <text evidence="1">The sequence shown here is derived from an EMBL/GenBank/DDBJ whole genome shotgun (WGS) entry which is preliminary data.</text>
</comment>
<dbReference type="Proteomes" id="UP001434883">
    <property type="component" value="Unassembled WGS sequence"/>
</dbReference>
<keyword evidence="2" id="KW-1185">Reference proteome</keyword>
<protein>
    <submittedName>
        <fullName evidence="1">Uncharacterized protein</fullName>
    </submittedName>
</protein>
<name>A0ABV0QUD0_9TELE</name>
<evidence type="ECO:0000313" key="1">
    <source>
        <dbReference type="EMBL" id="MEQ2199003.1"/>
    </source>
</evidence>
<sequence length="112" mass="12746">MIRSNVEAFIMLRREVDLCSLVVEIPVWCFIVRLTHSQDSVLSVCELAVIPPYINHRKGACPQKRVCIRRKTGNVSVPELWKRLERRCPISLIFSAQASNGRASIVLNMPQS</sequence>